<dbReference type="PANTHER" id="PTHR32071:SF123">
    <property type="entry name" value="DNA-BINDING TRANSCRIPTIONAL ACTIVATOR HYFR-RELATED"/>
    <property type="match status" value="1"/>
</dbReference>
<dbReference type="EMBL" id="CP032869">
    <property type="protein sequence ID" value="AYL95374.1"/>
    <property type="molecule type" value="Genomic_DNA"/>
</dbReference>
<keyword evidence="8" id="KW-1185">Reference proteome</keyword>
<dbReference type="PROSITE" id="PS00675">
    <property type="entry name" value="SIGMA54_INTERACT_1"/>
    <property type="match status" value="1"/>
</dbReference>
<evidence type="ECO:0000313" key="7">
    <source>
        <dbReference type="EMBL" id="AYL95374.1"/>
    </source>
</evidence>
<dbReference type="FunFam" id="3.40.50.300:FF:000006">
    <property type="entry name" value="DNA-binding transcriptional regulator NtrC"/>
    <property type="match status" value="1"/>
</dbReference>
<dbReference type="InterPro" id="IPR025662">
    <property type="entry name" value="Sigma_54_int_dom_ATP-bd_1"/>
</dbReference>
<evidence type="ECO:0000256" key="5">
    <source>
        <dbReference type="ARBA" id="ARBA00023163"/>
    </source>
</evidence>
<dbReference type="OrthoDB" id="9767722at2"/>
<dbReference type="GO" id="GO:0005524">
    <property type="term" value="F:ATP binding"/>
    <property type="evidence" value="ECO:0007669"/>
    <property type="project" value="UniProtKB-KW"/>
</dbReference>
<dbReference type="Gene3D" id="1.10.10.60">
    <property type="entry name" value="Homeodomain-like"/>
    <property type="match status" value="1"/>
</dbReference>
<evidence type="ECO:0000256" key="3">
    <source>
        <dbReference type="ARBA" id="ARBA00023015"/>
    </source>
</evidence>
<accession>A0A494VLG8</accession>
<dbReference type="Pfam" id="PF25601">
    <property type="entry name" value="AAA_lid_14"/>
    <property type="match status" value="1"/>
</dbReference>
<dbReference type="Gene3D" id="1.10.8.60">
    <property type="match status" value="1"/>
</dbReference>
<evidence type="ECO:0000313" key="8">
    <source>
        <dbReference type="Proteomes" id="UP000270046"/>
    </source>
</evidence>
<dbReference type="RefSeq" id="WP_119411335.1">
    <property type="nucleotide sequence ID" value="NZ_CP032869.1"/>
</dbReference>
<protein>
    <submittedName>
        <fullName evidence="7">AAA family ATPase</fullName>
    </submittedName>
</protein>
<dbReference type="PROSITE" id="PS00688">
    <property type="entry name" value="SIGMA54_INTERACT_3"/>
    <property type="match status" value="1"/>
</dbReference>
<dbReference type="SUPFAM" id="SSF46689">
    <property type="entry name" value="Homeodomain-like"/>
    <property type="match status" value="1"/>
</dbReference>
<dbReference type="InterPro" id="IPR002078">
    <property type="entry name" value="Sigma_54_int"/>
</dbReference>
<dbReference type="AlphaFoldDB" id="A0A494VLG8"/>
<dbReference type="Pfam" id="PF00158">
    <property type="entry name" value="Sigma54_activat"/>
    <property type="match status" value="1"/>
</dbReference>
<dbReference type="InterPro" id="IPR025943">
    <property type="entry name" value="Sigma_54_int_dom_ATP-bd_2"/>
</dbReference>
<dbReference type="SUPFAM" id="SSF55781">
    <property type="entry name" value="GAF domain-like"/>
    <property type="match status" value="2"/>
</dbReference>
<reference evidence="7 8" key="1">
    <citation type="submission" date="2018-10" db="EMBL/GenBank/DDBJ databases">
        <title>Genome sequencing of Mucilaginibacter sp. HYN0043.</title>
        <authorList>
            <person name="Kim M."/>
            <person name="Yi H."/>
        </authorList>
    </citation>
    <scope>NUCLEOTIDE SEQUENCE [LARGE SCALE GENOMIC DNA]</scope>
    <source>
        <strain evidence="7 8">HYN0043</strain>
    </source>
</reference>
<keyword evidence="4" id="KW-0238">DNA-binding</keyword>
<dbReference type="SUPFAM" id="SSF52540">
    <property type="entry name" value="P-loop containing nucleoside triphosphate hydrolases"/>
    <property type="match status" value="1"/>
</dbReference>
<dbReference type="InterPro" id="IPR025944">
    <property type="entry name" value="Sigma_54_int_dom_CS"/>
</dbReference>
<keyword evidence="2" id="KW-0067">ATP-binding</keyword>
<dbReference type="SMART" id="SM00382">
    <property type="entry name" value="AAA"/>
    <property type="match status" value="1"/>
</dbReference>
<dbReference type="Gene3D" id="3.40.50.300">
    <property type="entry name" value="P-loop containing nucleotide triphosphate hydrolases"/>
    <property type="match status" value="1"/>
</dbReference>
<dbReference type="Proteomes" id="UP000270046">
    <property type="component" value="Chromosome"/>
</dbReference>
<dbReference type="InterPro" id="IPR029016">
    <property type="entry name" value="GAF-like_dom_sf"/>
</dbReference>
<dbReference type="KEGG" id="muh:HYN43_008745"/>
<dbReference type="InterPro" id="IPR009057">
    <property type="entry name" value="Homeodomain-like_sf"/>
</dbReference>
<dbReference type="PROSITE" id="PS00676">
    <property type="entry name" value="SIGMA54_INTERACT_2"/>
    <property type="match status" value="1"/>
</dbReference>
<evidence type="ECO:0000256" key="1">
    <source>
        <dbReference type="ARBA" id="ARBA00022741"/>
    </source>
</evidence>
<dbReference type="PANTHER" id="PTHR32071">
    <property type="entry name" value="TRANSCRIPTIONAL REGULATORY PROTEIN"/>
    <property type="match status" value="1"/>
</dbReference>
<evidence type="ECO:0000259" key="6">
    <source>
        <dbReference type="PROSITE" id="PS50045"/>
    </source>
</evidence>
<name>A0A494VLG8_9SPHI</name>
<dbReference type="CDD" id="cd00009">
    <property type="entry name" value="AAA"/>
    <property type="match status" value="1"/>
</dbReference>
<evidence type="ECO:0000256" key="4">
    <source>
        <dbReference type="ARBA" id="ARBA00023125"/>
    </source>
</evidence>
<dbReference type="Gene3D" id="3.30.450.40">
    <property type="match status" value="2"/>
</dbReference>
<dbReference type="GO" id="GO:0003677">
    <property type="term" value="F:DNA binding"/>
    <property type="evidence" value="ECO:0007669"/>
    <property type="project" value="UniProtKB-KW"/>
</dbReference>
<keyword evidence="1" id="KW-0547">Nucleotide-binding</keyword>
<dbReference type="GO" id="GO:0006355">
    <property type="term" value="P:regulation of DNA-templated transcription"/>
    <property type="evidence" value="ECO:0007669"/>
    <property type="project" value="InterPro"/>
</dbReference>
<dbReference type="PROSITE" id="PS50045">
    <property type="entry name" value="SIGMA54_INTERACT_4"/>
    <property type="match status" value="1"/>
</dbReference>
<sequence length="744" mass="83549">MPDTDNVISAYPSKIKDLSTLFNEHFECIDGLAEKFKAALKEHIVSDFFQGDEDEKTILLDLSNQIAAIKNKDDLFGVVHASLETLFNVQGFAIIVVNKTNNIHRVYEFGQETYHPNGKSLNDTAFETVSISKSVLMQLAAISGPVVIELAEAIDLFPDMAYLHTCKNKGVDKFAVITLEAAGDILGYLLLTTELLATEALRINLLAGVCSQLSIALSNIILIEEVLRWRNEMELLLSVNTAIASVRSTEELAKVIKDQLKQLLGCSHTLIAVRDANKHTVSAFLLDEDARAKAHPAYSDAKDGQYPLNDSVLQQAMNSDLPVWFDLDELVSQPDVPLYIKINHESGLKELIICRFSKGEDVFGFWLLYFEEKQLITESKLKLIQSLSYQLCISVANIIANQEIDRYKRQLEEETIYLKEEIEVNQNYAEIIGESPAMQRTFRLVTQVSRSDSTVLILGETGTGKELIARAIHNNSPRKNKLMVKVNCAALPANLIESELFGHEKGSFTGATERRLGKFELANNGTLFLDEIGEMPLELQVKLLRALQEKEIERVGGRGTIKVDVRIIAATNRDLEKEVDEGRFRSDLYYRLNIFPIHLPALRDRKEDIPMLATHFIHRYSKKTGRQITTLGNKALQDMMHYSWPGNIRELEHLIERSILLSSGDALKQIHLPTTKPGHIITTTNWEVPLKTIDENECEHILRILKYCQGRISGQGGAADILGVPASTLNSKIKRLGIKKEHLV</sequence>
<gene>
    <name evidence="7" type="ORF">HYN43_008745</name>
</gene>
<evidence type="ECO:0000256" key="2">
    <source>
        <dbReference type="ARBA" id="ARBA00022840"/>
    </source>
</evidence>
<dbReference type="InterPro" id="IPR003593">
    <property type="entry name" value="AAA+_ATPase"/>
</dbReference>
<feature type="domain" description="Sigma-54 factor interaction" evidence="6">
    <location>
        <begin position="431"/>
        <end position="660"/>
    </location>
</feature>
<keyword evidence="5" id="KW-0804">Transcription</keyword>
<keyword evidence="3" id="KW-0805">Transcription regulation</keyword>
<proteinExistence type="predicted"/>
<organism evidence="7 8">
    <name type="scientific">Mucilaginibacter celer</name>
    <dbReference type="NCBI Taxonomy" id="2305508"/>
    <lineage>
        <taxon>Bacteria</taxon>
        <taxon>Pseudomonadati</taxon>
        <taxon>Bacteroidota</taxon>
        <taxon>Sphingobacteriia</taxon>
        <taxon>Sphingobacteriales</taxon>
        <taxon>Sphingobacteriaceae</taxon>
        <taxon>Mucilaginibacter</taxon>
    </lineage>
</organism>
<dbReference type="InterPro" id="IPR058031">
    <property type="entry name" value="AAA_lid_NorR"/>
</dbReference>
<dbReference type="InterPro" id="IPR027417">
    <property type="entry name" value="P-loop_NTPase"/>
</dbReference>